<dbReference type="PANTHER" id="PTHR37421:SF1">
    <property type="entry name" value="UPF0260 PROTEIN YCGN"/>
    <property type="match status" value="1"/>
</dbReference>
<dbReference type="HAMAP" id="MF_00676">
    <property type="entry name" value="UPF0260"/>
    <property type="match status" value="1"/>
</dbReference>
<reference evidence="2 3" key="1">
    <citation type="submission" date="2024-02" db="EMBL/GenBank/DDBJ databases">
        <title>Adaptive strategies in a cosmopolitan and abundant soil bacterium.</title>
        <authorList>
            <person name="Carini P."/>
        </authorList>
    </citation>
    <scope>NUCLEOTIDE SEQUENCE [LARGE SCALE GENOMIC DNA]</scope>
    <source>
        <strain evidence="2 3">AZCC 1608</strain>
    </source>
</reference>
<comment type="similarity">
    <text evidence="1">Belongs to the UPF0260 family.</text>
</comment>
<dbReference type="NCBIfam" id="NF003501">
    <property type="entry name" value="PRK05170.1-5"/>
    <property type="match status" value="1"/>
</dbReference>
<evidence type="ECO:0000313" key="3">
    <source>
        <dbReference type="Proteomes" id="UP001364224"/>
    </source>
</evidence>
<dbReference type="NCBIfam" id="NF003507">
    <property type="entry name" value="PRK05170.2-5"/>
    <property type="match status" value="1"/>
</dbReference>
<comment type="caution">
    <text evidence="2">The sequence shown here is derived from an EMBL/GenBank/DDBJ whole genome shotgun (WGS) entry which is preliminary data.</text>
</comment>
<accession>A0ABU8BDV0</accession>
<gene>
    <name evidence="2" type="ORF">V1286_004257</name>
</gene>
<name>A0ABU8BDV0_9BRAD</name>
<protein>
    <recommendedName>
        <fullName evidence="1">UPF0260 protein V1286_004257</fullName>
    </recommendedName>
</protein>
<proteinExistence type="inferred from homology"/>
<dbReference type="InterPro" id="IPR005358">
    <property type="entry name" value="Puta_zinc/iron-chelating_dom"/>
</dbReference>
<dbReference type="InterPro" id="IPR008228">
    <property type="entry name" value="UCP006173"/>
</dbReference>
<dbReference type="Pfam" id="PF03692">
    <property type="entry name" value="CxxCxxCC"/>
    <property type="match status" value="1"/>
</dbReference>
<keyword evidence="3" id="KW-1185">Reference proteome</keyword>
<dbReference type="EMBL" id="JAZHRV010000001">
    <property type="protein sequence ID" value="MEH2556728.1"/>
    <property type="molecule type" value="Genomic_DNA"/>
</dbReference>
<sequence length="218" mass="24517">MLSLTILVVSPNALPPFFVPVVSRLAPLSPDLLEGLQPNSSRRPTDFMTAPPKRASSQEGFFWKTKTLEEMSSAEWESLCDGCARCCLEKLEDEDTGKIYFTHVSCKLLDSGLCACKDYHNRSDKVPDCVRLTPENVRTLTWLPPSCGYKLVAEGRDLYWWHPLISGDPNTVHEAGVSVRGRVLGTEDEIPDEDLEDHIVQWPALLPNRARLKKRPKV</sequence>
<evidence type="ECO:0000256" key="1">
    <source>
        <dbReference type="HAMAP-Rule" id="MF_00676"/>
    </source>
</evidence>
<dbReference type="PANTHER" id="PTHR37421">
    <property type="entry name" value="UPF0260 PROTEIN YCGN"/>
    <property type="match status" value="1"/>
</dbReference>
<dbReference type="Proteomes" id="UP001364224">
    <property type="component" value="Unassembled WGS sequence"/>
</dbReference>
<evidence type="ECO:0000313" key="2">
    <source>
        <dbReference type="EMBL" id="MEH2556728.1"/>
    </source>
</evidence>
<organism evidence="2 3">
    <name type="scientific">Bradyrhizobium algeriense</name>
    <dbReference type="NCBI Taxonomy" id="634784"/>
    <lineage>
        <taxon>Bacteria</taxon>
        <taxon>Pseudomonadati</taxon>
        <taxon>Pseudomonadota</taxon>
        <taxon>Alphaproteobacteria</taxon>
        <taxon>Hyphomicrobiales</taxon>
        <taxon>Nitrobacteraceae</taxon>
        <taxon>Bradyrhizobium</taxon>
    </lineage>
</organism>